<name>A0A1Z1WMH0_9ACTN</name>
<proteinExistence type="predicted"/>
<sequence>MGLMLYPTSAEAESPDVSWSYTGFSMFRQWLARAEGLVPDAVSGFGGTRPRSDAATPRPDSPDSPVPGTPM</sequence>
<dbReference type="EMBL" id="CP021748">
    <property type="protein sequence ID" value="ARX87588.1"/>
    <property type="molecule type" value="Genomic_DNA"/>
</dbReference>
<dbReference type="OrthoDB" id="3534760at2"/>
<keyword evidence="3" id="KW-1185">Reference proteome</keyword>
<evidence type="ECO:0000256" key="1">
    <source>
        <dbReference type="SAM" id="MobiDB-lite"/>
    </source>
</evidence>
<evidence type="ECO:0000313" key="3">
    <source>
        <dbReference type="Proteomes" id="UP000195880"/>
    </source>
</evidence>
<dbReference type="RefSeq" id="WP_087886462.1">
    <property type="nucleotide sequence ID" value="NZ_CP021748.1"/>
</dbReference>
<organism evidence="2 3">
    <name type="scientific">Streptomyces alboflavus</name>
    <dbReference type="NCBI Taxonomy" id="67267"/>
    <lineage>
        <taxon>Bacteria</taxon>
        <taxon>Bacillati</taxon>
        <taxon>Actinomycetota</taxon>
        <taxon>Actinomycetes</taxon>
        <taxon>Kitasatosporales</taxon>
        <taxon>Streptomycetaceae</taxon>
        <taxon>Streptomyces</taxon>
    </lineage>
</organism>
<dbReference type="AlphaFoldDB" id="A0A1Z1WMH0"/>
<dbReference type="Proteomes" id="UP000195880">
    <property type="component" value="Chromosome"/>
</dbReference>
<accession>A0A1Z1WMH0</accession>
<dbReference type="STRING" id="67267.GCA_000716675_03496"/>
<feature type="compositionally biased region" description="Pro residues" evidence="1">
    <location>
        <begin position="62"/>
        <end position="71"/>
    </location>
</feature>
<protein>
    <submittedName>
        <fullName evidence="2">Uncharacterized protein</fullName>
    </submittedName>
</protein>
<reference evidence="2 3" key="1">
    <citation type="submission" date="2017-05" db="EMBL/GenBank/DDBJ databases">
        <title>Streptomyces alboflavus Genome sequencing and assembly.</title>
        <authorList>
            <person name="Wang Y."/>
            <person name="Du B."/>
            <person name="Ding Y."/>
            <person name="Liu H."/>
            <person name="Hou Q."/>
            <person name="Liu K."/>
            <person name="Wang C."/>
            <person name="Yao L."/>
        </authorList>
    </citation>
    <scope>NUCLEOTIDE SEQUENCE [LARGE SCALE GENOMIC DNA]</scope>
    <source>
        <strain evidence="2 3">MDJK44</strain>
    </source>
</reference>
<gene>
    <name evidence="2" type="ORF">SMD44_07069</name>
</gene>
<feature type="region of interest" description="Disordered" evidence="1">
    <location>
        <begin position="41"/>
        <end position="71"/>
    </location>
</feature>
<dbReference type="KEGG" id="salf:SMD44_07069"/>
<evidence type="ECO:0000313" key="2">
    <source>
        <dbReference type="EMBL" id="ARX87588.1"/>
    </source>
</evidence>